<dbReference type="InterPro" id="IPR041261">
    <property type="entry name" value="R2K_2"/>
</dbReference>
<sequence>MELLAVEAAGRGMVVRAAEEPGPVVGPAHWYGGPVAGAQLAGRLGFALLEPTDGWLAELPREFTGREVRSATVADAWALDRPTFVKPPRDKSFPADVYADGSRLPAGLDPATPVLLSEVVTFAAEYRLFLLDGRIAAASRYAVFGRLDPRPLGTDGADHADRTTGAEITEFVERLVAAAGHTLPSAVVLDVGQLLDPYRPGHRWAVVEANMAWFSHSYAADPARVLDVVLRAAGPRERVRPADLPFVRH</sequence>
<evidence type="ECO:0000259" key="1">
    <source>
        <dbReference type="Pfam" id="PF18299"/>
    </source>
</evidence>
<evidence type="ECO:0000313" key="2">
    <source>
        <dbReference type="EMBL" id="MFC5885761.1"/>
    </source>
</evidence>
<dbReference type="RefSeq" id="WP_313768065.1">
    <property type="nucleotide sequence ID" value="NZ_BAAAVH010000011.1"/>
</dbReference>
<reference evidence="3" key="1">
    <citation type="journal article" date="2019" name="Int. J. Syst. Evol. Microbiol.">
        <title>The Global Catalogue of Microorganisms (GCM) 10K type strain sequencing project: providing services to taxonomists for standard genome sequencing and annotation.</title>
        <authorList>
            <consortium name="The Broad Institute Genomics Platform"/>
            <consortium name="The Broad Institute Genome Sequencing Center for Infectious Disease"/>
            <person name="Wu L."/>
            <person name="Ma J."/>
        </authorList>
    </citation>
    <scope>NUCLEOTIDE SEQUENCE [LARGE SCALE GENOMIC DNA]</scope>
    <source>
        <strain evidence="3">CGMCC 4.1469</strain>
    </source>
</reference>
<dbReference type="Proteomes" id="UP001596067">
    <property type="component" value="Unassembled WGS sequence"/>
</dbReference>
<feature type="domain" description="ATP-grasp" evidence="1">
    <location>
        <begin position="63"/>
        <end position="228"/>
    </location>
</feature>
<gene>
    <name evidence="2" type="ORF">ACFP0N_12365</name>
</gene>
<dbReference type="EMBL" id="JBHSOD010000011">
    <property type="protein sequence ID" value="MFC5885761.1"/>
    <property type="molecule type" value="Genomic_DNA"/>
</dbReference>
<dbReference type="Pfam" id="PF18299">
    <property type="entry name" value="R2K_2"/>
    <property type="match status" value="1"/>
</dbReference>
<protein>
    <submittedName>
        <fullName evidence="2">ATP-grasp domain-containing protein</fullName>
    </submittedName>
</protein>
<evidence type="ECO:0000313" key="3">
    <source>
        <dbReference type="Proteomes" id="UP001596067"/>
    </source>
</evidence>
<proteinExistence type="predicted"/>
<accession>A0ABW1EVC3</accession>
<name>A0ABW1EVC3_9ACTN</name>
<comment type="caution">
    <text evidence="2">The sequence shown here is derived from an EMBL/GenBank/DDBJ whole genome shotgun (WGS) entry which is preliminary data.</text>
</comment>
<organism evidence="2 3">
    <name type="scientific">Kitasatospora aburaviensis</name>
    <dbReference type="NCBI Taxonomy" id="67265"/>
    <lineage>
        <taxon>Bacteria</taxon>
        <taxon>Bacillati</taxon>
        <taxon>Actinomycetota</taxon>
        <taxon>Actinomycetes</taxon>
        <taxon>Kitasatosporales</taxon>
        <taxon>Streptomycetaceae</taxon>
        <taxon>Kitasatospora</taxon>
    </lineage>
</organism>
<keyword evidence="3" id="KW-1185">Reference proteome</keyword>